<evidence type="ECO:0000313" key="6">
    <source>
        <dbReference type="EMBL" id="MBK6973141.1"/>
    </source>
</evidence>
<dbReference type="EMBL" id="JADJEV010000003">
    <property type="protein sequence ID" value="MBK6973141.1"/>
    <property type="molecule type" value="Genomic_DNA"/>
</dbReference>
<comment type="subcellular location">
    <subcellularLocation>
        <location evidence="1">Endoplasmic reticulum</location>
    </subcellularLocation>
    <subcellularLocation>
        <location evidence="2">Membrane</location>
    </subcellularLocation>
</comment>
<protein>
    <submittedName>
        <fullName evidence="6">Alpha/beta hydrolase</fullName>
    </submittedName>
</protein>
<evidence type="ECO:0000256" key="1">
    <source>
        <dbReference type="ARBA" id="ARBA00004240"/>
    </source>
</evidence>
<dbReference type="PANTHER" id="PTHR48182">
    <property type="entry name" value="PROTEIN SERAC1"/>
    <property type="match status" value="1"/>
</dbReference>
<dbReference type="PANTHER" id="PTHR48182:SF2">
    <property type="entry name" value="PROTEIN SERAC1"/>
    <property type="match status" value="1"/>
</dbReference>
<dbReference type="InterPro" id="IPR052374">
    <property type="entry name" value="SERAC1"/>
</dbReference>
<dbReference type="Pfam" id="PF12146">
    <property type="entry name" value="Hydrolase_4"/>
    <property type="match status" value="1"/>
</dbReference>
<keyword evidence="4" id="KW-0472">Membrane</keyword>
<evidence type="ECO:0000259" key="5">
    <source>
        <dbReference type="Pfam" id="PF12146"/>
    </source>
</evidence>
<reference evidence="6" key="1">
    <citation type="submission" date="2020-10" db="EMBL/GenBank/DDBJ databases">
        <title>Connecting structure to function with the recovery of over 1000 high-quality activated sludge metagenome-assembled genomes encoding full-length rRNA genes using long-read sequencing.</title>
        <authorList>
            <person name="Singleton C.M."/>
            <person name="Petriglieri F."/>
            <person name="Kristensen J.M."/>
            <person name="Kirkegaard R.H."/>
            <person name="Michaelsen T.Y."/>
            <person name="Andersen M.H."/>
            <person name="Karst S.M."/>
            <person name="Dueholm M.S."/>
            <person name="Nielsen P.H."/>
            <person name="Albertsen M."/>
        </authorList>
    </citation>
    <scope>NUCLEOTIDE SEQUENCE</scope>
    <source>
        <strain evidence="6">Bjer_18-Q3-R1-45_BAT3C.347</strain>
    </source>
</reference>
<dbReference type="Proteomes" id="UP000807785">
    <property type="component" value="Unassembled WGS sequence"/>
</dbReference>
<evidence type="ECO:0000256" key="2">
    <source>
        <dbReference type="ARBA" id="ARBA00004370"/>
    </source>
</evidence>
<keyword evidence="3" id="KW-0256">Endoplasmic reticulum</keyword>
<dbReference type="GO" id="GO:0016787">
    <property type="term" value="F:hydrolase activity"/>
    <property type="evidence" value="ECO:0007669"/>
    <property type="project" value="UniProtKB-KW"/>
</dbReference>
<gene>
    <name evidence="6" type="ORF">IPH26_09410</name>
</gene>
<evidence type="ECO:0000256" key="3">
    <source>
        <dbReference type="ARBA" id="ARBA00022824"/>
    </source>
</evidence>
<name>A0A9D7DYH0_9PROT</name>
<feature type="domain" description="Serine aminopeptidase S33" evidence="5">
    <location>
        <begin position="96"/>
        <end position="244"/>
    </location>
</feature>
<accession>A0A9D7DYH0</accession>
<evidence type="ECO:0000313" key="7">
    <source>
        <dbReference type="Proteomes" id="UP000807785"/>
    </source>
</evidence>
<dbReference type="InterPro" id="IPR022742">
    <property type="entry name" value="Hydrolase_4"/>
</dbReference>
<organism evidence="6 7">
    <name type="scientific">Candidatus Methylophosphatis roskildensis</name>
    <dbReference type="NCBI Taxonomy" id="2899263"/>
    <lineage>
        <taxon>Bacteria</taxon>
        <taxon>Pseudomonadati</taxon>
        <taxon>Pseudomonadota</taxon>
        <taxon>Betaproteobacteria</taxon>
        <taxon>Nitrosomonadales</taxon>
        <taxon>Sterolibacteriaceae</taxon>
        <taxon>Candidatus Methylophosphatis</taxon>
    </lineage>
</organism>
<keyword evidence="6" id="KW-0378">Hydrolase</keyword>
<dbReference type="Gene3D" id="3.40.50.1820">
    <property type="entry name" value="alpha/beta hydrolase"/>
    <property type="match status" value="1"/>
</dbReference>
<dbReference type="InterPro" id="IPR029058">
    <property type="entry name" value="AB_hydrolase_fold"/>
</dbReference>
<sequence length="556" mass="62157">MVLGTATYAEMRFGEHLRGWIRTGHQRPRALVFVHGFTGDALSTWTADAGGPGPPPPSFMSLIMGDDSLDDFDVFSFGYTSRVLRSAPPIETIVQQFRNSIGQALDGYAIVLCGHSMGGLVCMSYVISELRLARPLPVLGLILYGTPVEGSAWVNAIRLLLHVGSVKLWFLQFFAKYLFRSRSQLASLAVAHEFLRALRSEWALHIVNGGDLKLPNSQRASIQIRVVSGNEDLFVSEASAKSYFGDLDWYPVQSGHVGMVKPDSQNHESYRALQSFLPGCRYADTPAIRARLREICEGVWNRRSGKLLKDWKYRLECYGAHHASVKPWNVALEGMGFAVTRVVECEYQTLISREPYALAFAYGPAAEARAWEANPAYVHYVRVDTESRERKAAITAAFEAALSMQPDDAWSALFRNPRVRVREVAGTTWFDLVPEQAVADATSIARRYTLPSQALHLIDREAVLGVTFDSVRPQELSDVSVEFPWLTYRFKAEITVHGRLDFVNVVDHVFPPENSSVKVNDLGSKTSVSLSVDDLVLPDSFIRLKWLEQEPKEKTP</sequence>
<dbReference type="SUPFAM" id="SSF53474">
    <property type="entry name" value="alpha/beta-Hydrolases"/>
    <property type="match status" value="1"/>
</dbReference>
<comment type="caution">
    <text evidence="6">The sequence shown here is derived from an EMBL/GenBank/DDBJ whole genome shotgun (WGS) entry which is preliminary data.</text>
</comment>
<proteinExistence type="predicted"/>
<dbReference type="AlphaFoldDB" id="A0A9D7DYH0"/>
<evidence type="ECO:0000256" key="4">
    <source>
        <dbReference type="ARBA" id="ARBA00023136"/>
    </source>
</evidence>
<dbReference type="GO" id="GO:0016020">
    <property type="term" value="C:membrane"/>
    <property type="evidence" value="ECO:0007669"/>
    <property type="project" value="UniProtKB-SubCell"/>
</dbReference>